<keyword evidence="2" id="KW-1185">Reference proteome</keyword>
<organism evidence="1 2">
    <name type="scientific">Legionella sainthelensi</name>
    <dbReference type="NCBI Taxonomy" id="28087"/>
    <lineage>
        <taxon>Bacteria</taxon>
        <taxon>Pseudomonadati</taxon>
        <taxon>Pseudomonadota</taxon>
        <taxon>Gammaproteobacteria</taxon>
        <taxon>Legionellales</taxon>
        <taxon>Legionellaceae</taxon>
        <taxon>Legionella</taxon>
    </lineage>
</organism>
<reference evidence="1 2" key="1">
    <citation type="submission" date="2017-12" db="EMBL/GenBank/DDBJ databases">
        <title>Legionella sainthelensi LA01-117, whole genome sequence of a clinical isolate from New Zealand.</title>
        <authorList>
            <person name="Cree S.L."/>
            <person name="Slow S."/>
            <person name="Kennedy M.A."/>
            <person name="Murdoch D.R."/>
            <person name="Biggs P.J."/>
            <person name="Anderson T."/>
        </authorList>
    </citation>
    <scope>NUCLEOTIDE SEQUENCE [LARGE SCALE GENOMIC DNA]</scope>
    <source>
        <strain evidence="1 2">LA01-117</strain>
    </source>
</reference>
<sequence length="191" mass="21803">MKILMRFIYESLLILLLISCGNNNSNTVTVLNNPALLSTARSLPTKGTLEVTKEGYVYLKVSNDYLNVLYPILIQHAEEKDTPCIMPAKSSVGSHVTVFYAGQLSPEQIQSLPIGNTFNFQIKEIEMVNKTKYWHHQPEKVIWYVLLIDSPDLSSRLKSLTTIRHFRSFHISIARENFDTNGFCIKPHPSY</sequence>
<accession>A0A2H5FIB0</accession>
<evidence type="ECO:0000313" key="1">
    <source>
        <dbReference type="EMBL" id="AUH71282.1"/>
    </source>
</evidence>
<dbReference type="AlphaFoldDB" id="A0A2H5FIB0"/>
<evidence type="ECO:0000313" key="2">
    <source>
        <dbReference type="Proteomes" id="UP000234343"/>
    </source>
</evidence>
<dbReference type="RefSeq" id="WP_101899034.1">
    <property type="nucleotide sequence ID" value="NZ_CP025491.2"/>
</dbReference>
<name>A0A2H5FIB0_9GAMM</name>
<gene>
    <name evidence="1" type="ORF">CAB17_03805</name>
</gene>
<dbReference type="Proteomes" id="UP000234343">
    <property type="component" value="Chromosome"/>
</dbReference>
<protein>
    <submittedName>
        <fullName evidence="1">Uncharacterized protein</fullName>
    </submittedName>
</protein>
<proteinExistence type="predicted"/>
<dbReference type="KEGG" id="lsh:CAB17_03805"/>
<dbReference type="EMBL" id="CP025491">
    <property type="protein sequence ID" value="AUH71282.1"/>
    <property type="molecule type" value="Genomic_DNA"/>
</dbReference>